<gene>
    <name evidence="1" type="ORF">COT99_03895</name>
</gene>
<dbReference type="Pfam" id="PF13242">
    <property type="entry name" value="Hydrolase_like"/>
    <property type="match status" value="1"/>
</dbReference>
<proteinExistence type="predicted"/>
<organism evidence="1 2">
    <name type="scientific">Candidatus Falkowbacteria bacterium CG10_big_fil_rev_8_21_14_0_10_43_10</name>
    <dbReference type="NCBI Taxonomy" id="1974567"/>
    <lineage>
        <taxon>Bacteria</taxon>
        <taxon>Candidatus Falkowiibacteriota</taxon>
    </lineage>
</organism>
<reference evidence="2" key="1">
    <citation type="submission" date="2017-09" db="EMBL/GenBank/DDBJ databases">
        <title>Depth-based differentiation of microbial function through sediment-hosted aquifers and enrichment of novel symbionts in the deep terrestrial subsurface.</title>
        <authorList>
            <person name="Probst A.J."/>
            <person name="Ladd B."/>
            <person name="Jarett J.K."/>
            <person name="Geller-Mcgrath D.E."/>
            <person name="Sieber C.M.K."/>
            <person name="Emerson J.B."/>
            <person name="Anantharaman K."/>
            <person name="Thomas B.C."/>
            <person name="Malmstrom R."/>
            <person name="Stieglmeier M."/>
            <person name="Klingl A."/>
            <person name="Woyke T."/>
            <person name="Ryan C.M."/>
            <person name="Banfield J.F."/>
        </authorList>
    </citation>
    <scope>NUCLEOTIDE SEQUENCE [LARGE SCALE GENOMIC DNA]</scope>
</reference>
<dbReference type="InterPro" id="IPR036412">
    <property type="entry name" value="HAD-like_sf"/>
</dbReference>
<sequence>MRQVIAGRQLLKQWYYIGDGRTDLEFARNAGAVFLAVTTGVTTKEQFLAMGQPDEFIQHRARIPCGL</sequence>
<accession>A0A2H0V3G9</accession>
<evidence type="ECO:0000313" key="1">
    <source>
        <dbReference type="EMBL" id="PIR92880.1"/>
    </source>
</evidence>
<comment type="caution">
    <text evidence="1">The sequence shown here is derived from an EMBL/GenBank/DDBJ whole genome shotgun (WGS) entry which is preliminary data.</text>
</comment>
<dbReference type="SUPFAM" id="SSF56784">
    <property type="entry name" value="HAD-like"/>
    <property type="match status" value="1"/>
</dbReference>
<dbReference type="InterPro" id="IPR023214">
    <property type="entry name" value="HAD_sf"/>
</dbReference>
<dbReference type="Proteomes" id="UP000228626">
    <property type="component" value="Unassembled WGS sequence"/>
</dbReference>
<evidence type="ECO:0008006" key="3">
    <source>
        <dbReference type="Google" id="ProtNLM"/>
    </source>
</evidence>
<protein>
    <recommendedName>
        <fullName evidence="3">HAD family hydrolase</fullName>
    </recommendedName>
</protein>
<dbReference type="AlphaFoldDB" id="A0A2H0V3G9"/>
<evidence type="ECO:0000313" key="2">
    <source>
        <dbReference type="Proteomes" id="UP000228626"/>
    </source>
</evidence>
<dbReference type="EMBL" id="PFAR01000046">
    <property type="protein sequence ID" value="PIR92880.1"/>
    <property type="molecule type" value="Genomic_DNA"/>
</dbReference>
<feature type="non-terminal residue" evidence="1">
    <location>
        <position position="67"/>
    </location>
</feature>
<name>A0A2H0V3G9_9BACT</name>
<dbReference type="Gene3D" id="3.40.50.1000">
    <property type="entry name" value="HAD superfamily/HAD-like"/>
    <property type="match status" value="1"/>
</dbReference>